<sequence length="150" mass="16671">MPLHPSHELPNEVLEITFVYLDSAALGQLTKTCRAIRHILQTSRVWKTQLHARFGVVVEAFPAQPSRSWRAIFANLMWDVSSLGHALSSPEDVLSVVDKPPLYAMDAAATSIRVEILLMEGLRRFPTSDSMLTSYAALVRPPMSTPLAVF</sequence>
<evidence type="ECO:0000313" key="3">
    <source>
        <dbReference type="Proteomes" id="UP000285060"/>
    </source>
</evidence>
<name>A0A3R6VFA3_9STRA</name>
<organism evidence="2 3">
    <name type="scientific">Aphanomyces invadans</name>
    <dbReference type="NCBI Taxonomy" id="157072"/>
    <lineage>
        <taxon>Eukaryota</taxon>
        <taxon>Sar</taxon>
        <taxon>Stramenopiles</taxon>
        <taxon>Oomycota</taxon>
        <taxon>Saprolegniomycetes</taxon>
        <taxon>Saprolegniales</taxon>
        <taxon>Verrucalvaceae</taxon>
        <taxon>Aphanomyces</taxon>
    </lineage>
</organism>
<dbReference type="VEuPathDB" id="FungiDB:H310_04844"/>
<dbReference type="SUPFAM" id="SSF81383">
    <property type="entry name" value="F-box domain"/>
    <property type="match status" value="1"/>
</dbReference>
<feature type="domain" description="F-box" evidence="1">
    <location>
        <begin position="3"/>
        <end position="49"/>
    </location>
</feature>
<dbReference type="Pfam" id="PF12937">
    <property type="entry name" value="F-box-like"/>
    <property type="match status" value="1"/>
</dbReference>
<reference evidence="2 3" key="1">
    <citation type="submission" date="2018-08" db="EMBL/GenBank/DDBJ databases">
        <title>Aphanomyces genome sequencing and annotation.</title>
        <authorList>
            <person name="Minardi D."/>
            <person name="Oidtmann B."/>
            <person name="Van Der Giezen M."/>
            <person name="Studholme D.J."/>
        </authorList>
    </citation>
    <scope>NUCLEOTIDE SEQUENCE [LARGE SCALE GENOMIC DNA]</scope>
    <source>
        <strain evidence="2 3">NJM0002</strain>
    </source>
</reference>
<evidence type="ECO:0000313" key="2">
    <source>
        <dbReference type="EMBL" id="RHY33100.1"/>
    </source>
</evidence>
<dbReference type="AlphaFoldDB" id="A0A3R6VFA3"/>
<dbReference type="Gene3D" id="1.20.1280.50">
    <property type="match status" value="1"/>
</dbReference>
<protein>
    <recommendedName>
        <fullName evidence="1">F-box domain-containing protein</fullName>
    </recommendedName>
</protein>
<dbReference type="PROSITE" id="PS50181">
    <property type="entry name" value="FBOX"/>
    <property type="match status" value="1"/>
</dbReference>
<proteinExistence type="predicted"/>
<keyword evidence="3" id="KW-1185">Reference proteome</keyword>
<dbReference type="InterPro" id="IPR001810">
    <property type="entry name" value="F-box_dom"/>
</dbReference>
<dbReference type="EMBL" id="QUSY01000093">
    <property type="protein sequence ID" value="RHY33100.1"/>
    <property type="molecule type" value="Genomic_DNA"/>
</dbReference>
<evidence type="ECO:0000259" key="1">
    <source>
        <dbReference type="PROSITE" id="PS50181"/>
    </source>
</evidence>
<accession>A0A3R6VFA3</accession>
<dbReference type="Proteomes" id="UP000285060">
    <property type="component" value="Unassembled WGS sequence"/>
</dbReference>
<gene>
    <name evidence="2" type="ORF">DYB32_001846</name>
</gene>
<dbReference type="InterPro" id="IPR036047">
    <property type="entry name" value="F-box-like_dom_sf"/>
</dbReference>
<comment type="caution">
    <text evidence="2">The sequence shown here is derived from an EMBL/GenBank/DDBJ whole genome shotgun (WGS) entry which is preliminary data.</text>
</comment>